<dbReference type="Gene3D" id="1.10.3730.20">
    <property type="match status" value="1"/>
</dbReference>
<protein>
    <submittedName>
        <fullName evidence="3">Uncharacterized protein</fullName>
    </submittedName>
</protein>
<dbReference type="Proteomes" id="UP000887540">
    <property type="component" value="Unplaced"/>
</dbReference>
<dbReference type="AlphaFoldDB" id="A0A914CAV2"/>
<organism evidence="2 3">
    <name type="scientific">Acrobeloides nanus</name>
    <dbReference type="NCBI Taxonomy" id="290746"/>
    <lineage>
        <taxon>Eukaryota</taxon>
        <taxon>Metazoa</taxon>
        <taxon>Ecdysozoa</taxon>
        <taxon>Nematoda</taxon>
        <taxon>Chromadorea</taxon>
        <taxon>Rhabditida</taxon>
        <taxon>Tylenchina</taxon>
        <taxon>Cephalobomorpha</taxon>
        <taxon>Cephaloboidea</taxon>
        <taxon>Cephalobidae</taxon>
        <taxon>Acrobeloides</taxon>
    </lineage>
</organism>
<keyword evidence="2" id="KW-1185">Reference proteome</keyword>
<dbReference type="InterPro" id="IPR037185">
    <property type="entry name" value="EmrE-like"/>
</dbReference>
<keyword evidence="1" id="KW-0472">Membrane</keyword>
<dbReference type="WBParaSite" id="ACRNAN_Path_729.g2763.t1">
    <property type="protein sequence ID" value="ACRNAN_Path_729.g2763.t1"/>
    <property type="gene ID" value="ACRNAN_Path_729.g2763"/>
</dbReference>
<dbReference type="PANTHER" id="PTHR31965:SF1">
    <property type="entry name" value="TRANSMEMBRANE PROTEIN 42"/>
    <property type="match status" value="1"/>
</dbReference>
<dbReference type="InterPro" id="IPR039632">
    <property type="entry name" value="TMEM42"/>
</dbReference>
<keyword evidence="1" id="KW-1133">Transmembrane helix</keyword>
<feature type="transmembrane region" description="Helical" evidence="1">
    <location>
        <begin position="26"/>
        <end position="43"/>
    </location>
</feature>
<keyword evidence="1" id="KW-0812">Transmembrane</keyword>
<evidence type="ECO:0000313" key="2">
    <source>
        <dbReference type="Proteomes" id="UP000887540"/>
    </source>
</evidence>
<sequence>AIVVSTGINFVCTGVAGTILFGEARSVLWCVGIVFILAGVMFIHRDSVLRRRK</sequence>
<reference evidence="3" key="1">
    <citation type="submission" date="2022-11" db="UniProtKB">
        <authorList>
            <consortium name="WormBaseParasite"/>
        </authorList>
    </citation>
    <scope>IDENTIFICATION</scope>
</reference>
<name>A0A914CAV2_9BILA</name>
<proteinExistence type="predicted"/>
<evidence type="ECO:0000313" key="3">
    <source>
        <dbReference type="WBParaSite" id="ACRNAN_Path_729.g2763.t1"/>
    </source>
</evidence>
<evidence type="ECO:0000256" key="1">
    <source>
        <dbReference type="SAM" id="Phobius"/>
    </source>
</evidence>
<dbReference type="SUPFAM" id="SSF103481">
    <property type="entry name" value="Multidrug resistance efflux transporter EmrE"/>
    <property type="match status" value="1"/>
</dbReference>
<dbReference type="PANTHER" id="PTHR31965">
    <property type="entry name" value="TRANSMEMBRANE PROTEIN 42"/>
    <property type="match status" value="1"/>
</dbReference>
<accession>A0A914CAV2</accession>